<reference evidence="3 4" key="1">
    <citation type="journal article" date="2015" name="Nature">
        <title>rRNA introns, odd ribosomes, and small enigmatic genomes across a large radiation of phyla.</title>
        <authorList>
            <person name="Brown C.T."/>
            <person name="Hug L.A."/>
            <person name="Thomas B.C."/>
            <person name="Sharon I."/>
            <person name="Castelle C.J."/>
            <person name="Singh A."/>
            <person name="Wilkins M.J."/>
            <person name="Williams K.H."/>
            <person name="Banfield J.F."/>
        </authorList>
    </citation>
    <scope>NUCLEOTIDE SEQUENCE [LARGE SCALE GENOMIC DNA]</scope>
</reference>
<evidence type="ECO:0000259" key="2">
    <source>
        <dbReference type="Pfam" id="PF10531"/>
    </source>
</evidence>
<dbReference type="Proteomes" id="UP000034752">
    <property type="component" value="Unassembled WGS sequence"/>
</dbReference>
<comment type="caution">
    <text evidence="3">The sequence shown here is derived from an EMBL/GenBank/DDBJ whole genome shotgun (WGS) entry which is preliminary data.</text>
</comment>
<proteinExistence type="predicted"/>
<evidence type="ECO:0000256" key="1">
    <source>
        <dbReference type="SAM" id="Phobius"/>
    </source>
</evidence>
<organism evidence="3 4">
    <name type="scientific">candidate division Kazan bacterium GW2011_GWA1_44_22</name>
    <dbReference type="NCBI Taxonomy" id="1620410"/>
    <lineage>
        <taxon>Bacteria</taxon>
        <taxon>Bacteria division Kazan-3B-28</taxon>
    </lineage>
</organism>
<dbReference type="Gene3D" id="3.10.560.10">
    <property type="entry name" value="Outer membrane lipoprotein wza domain like"/>
    <property type="match status" value="1"/>
</dbReference>
<dbReference type="InterPro" id="IPR019554">
    <property type="entry name" value="Soluble_ligand-bd"/>
</dbReference>
<dbReference type="AlphaFoldDB" id="A0A0G1I0E0"/>
<evidence type="ECO:0000313" key="3">
    <source>
        <dbReference type="EMBL" id="KKT52660.1"/>
    </source>
</evidence>
<feature type="domain" description="Soluble ligand binding" evidence="2">
    <location>
        <begin position="49"/>
        <end position="86"/>
    </location>
</feature>
<name>A0A0G1I0E0_UNCK3</name>
<accession>A0A0G1I0E0</accession>
<keyword evidence="1" id="KW-1133">Transmembrane helix</keyword>
<dbReference type="Pfam" id="PF10531">
    <property type="entry name" value="SLBB"/>
    <property type="match status" value="1"/>
</dbReference>
<feature type="transmembrane region" description="Helical" evidence="1">
    <location>
        <begin position="12"/>
        <end position="31"/>
    </location>
</feature>
<gene>
    <name evidence="3" type="ORF">VE96_C0011G0006</name>
</gene>
<evidence type="ECO:0000313" key="4">
    <source>
        <dbReference type="Proteomes" id="UP000034752"/>
    </source>
</evidence>
<keyword evidence="1" id="KW-0472">Membrane</keyword>
<protein>
    <submittedName>
        <fullName evidence="3">Competence protein CelA</fullName>
    </submittedName>
</protein>
<keyword evidence="1" id="KW-0812">Transmembrane</keyword>
<sequence>MINFNQLLEKFTLPLTIVLSISLLIGAYFFIQRFDGSRANPPDNQQITVDIAGAVNQPGVYAFTAEQIVEDAIKAAGGLSDQADLTLMAKIINRAALLQDHGKVYIPVAGDTALSISASATFPPAPLLILLAVPEETVSLISMRLLQPN</sequence>
<dbReference type="EMBL" id="LCIJ01000011">
    <property type="protein sequence ID" value="KKT52660.1"/>
    <property type="molecule type" value="Genomic_DNA"/>
</dbReference>